<dbReference type="PANTHER" id="PTHR11908">
    <property type="entry name" value="XANTHINE DEHYDROGENASE"/>
    <property type="match status" value="1"/>
</dbReference>
<dbReference type="SMART" id="SM01008">
    <property type="entry name" value="Ald_Xan_dh_C"/>
    <property type="match status" value="1"/>
</dbReference>
<comment type="caution">
    <text evidence="4">The sequence shown here is derived from an EMBL/GenBank/DDBJ whole genome shotgun (WGS) entry which is preliminary data.</text>
</comment>
<evidence type="ECO:0000259" key="3">
    <source>
        <dbReference type="SMART" id="SM01008"/>
    </source>
</evidence>
<dbReference type="PANTHER" id="PTHR11908:SF132">
    <property type="entry name" value="ALDEHYDE OXIDASE 1-RELATED"/>
    <property type="match status" value="1"/>
</dbReference>
<dbReference type="SUPFAM" id="SSF56003">
    <property type="entry name" value="Molybdenum cofactor-binding domain"/>
    <property type="match status" value="1"/>
</dbReference>
<evidence type="ECO:0000256" key="2">
    <source>
        <dbReference type="ARBA" id="ARBA00023002"/>
    </source>
</evidence>
<dbReference type="Pfam" id="PF02738">
    <property type="entry name" value="MoCoBD_1"/>
    <property type="match status" value="1"/>
</dbReference>
<dbReference type="InterPro" id="IPR000674">
    <property type="entry name" value="Ald_Oxase/Xan_DH_a/b"/>
</dbReference>
<dbReference type="AlphaFoldDB" id="A0A5M6INY1"/>
<dbReference type="SUPFAM" id="SSF54665">
    <property type="entry name" value="CO dehydrogenase molybdoprotein N-domain-like"/>
    <property type="match status" value="1"/>
</dbReference>
<sequence length="749" mass="79279">MPIADFITENRGGHVGLSAPRADGPAKVTGQARYAAEHHPHGLLHGFPVLTILPAGRIRAINTREAERAPGVVAVVTRANAPDMAPFVETDDIQVKFIGPKPVLDRDEVLFHGQSVALVLAESFEAARAAAALVTVEAEPADAALSFADALPSAYRPNLVNGGAPPDTAEGDFVTAFAAAPVQLDTTYTTPYEHNNPIEPHAAVAEWRDGRLIVQDCNQGPWACAQALAATFKLPPDRVQVISRFIGGGFGSKYGAHPHAVLAAIGARVSGRPCKVALTRQQVFTGHGHRSATRQRLRLGAQRDGHLVAIAHDTWVQTSRHDEMVEQSGVISRIMYAAPHRRTTHRVVRLNTPTPSWMRAPGEAPGSFALESAMDELAHALDMDPIALRLANEPDHDPESGLPWSSRSLRACLQQGAERFGWQRRGAPGSRREGRWRVGLGVASATYPVLHMPASARLTMHPDGSAKVELAATDIGTGTYTILRQLAAAALGLAPGQVEVALGDSDLPMTMGSGGSFGASSAGSALAGAATALRAQLADLARQDPASPLHGLNSDALAFADGRISHRDTPARGEALATLLARAAPEGLSVSHDHHPDTAQQHWSMHAFGAQFAEVGVDGDTGEVRVRRMLGAYGAGRILNPRTATSQIIGGITMGIGQALMEETLLDPRWGQWVNRDLGEYHVPTNADVPVIEALFVEEHDEHVNALGAKGIGEIGIVGAAAAIANAVFNATGVRVRDLPITLEKVLAR</sequence>
<organism evidence="4 5">
    <name type="scientific">Rhodovastum atsumiense</name>
    <dbReference type="NCBI Taxonomy" id="504468"/>
    <lineage>
        <taxon>Bacteria</taxon>
        <taxon>Pseudomonadati</taxon>
        <taxon>Pseudomonadota</taxon>
        <taxon>Alphaproteobacteria</taxon>
        <taxon>Acetobacterales</taxon>
        <taxon>Acetobacteraceae</taxon>
        <taxon>Rhodovastum</taxon>
    </lineage>
</organism>
<dbReference type="InterPro" id="IPR037165">
    <property type="entry name" value="AldOxase/xan_DH_Mopterin-bd_sf"/>
</dbReference>
<dbReference type="GO" id="GO:0016491">
    <property type="term" value="F:oxidoreductase activity"/>
    <property type="evidence" value="ECO:0007669"/>
    <property type="project" value="UniProtKB-KW"/>
</dbReference>
<protein>
    <submittedName>
        <fullName evidence="4">Xanthine dehydrogenase family protein molybdopterin-binding subunit</fullName>
    </submittedName>
</protein>
<dbReference type="Proteomes" id="UP000325255">
    <property type="component" value="Unassembled WGS sequence"/>
</dbReference>
<keyword evidence="1" id="KW-0500">Molybdenum</keyword>
<feature type="domain" description="Aldehyde oxidase/xanthine dehydrogenase a/b hammerhead" evidence="3">
    <location>
        <begin position="29"/>
        <end position="142"/>
    </location>
</feature>
<dbReference type="InterPro" id="IPR036856">
    <property type="entry name" value="Ald_Oxase/Xan_DH_a/b_sf"/>
</dbReference>
<dbReference type="RefSeq" id="WP_150044149.1">
    <property type="nucleotide sequence ID" value="NZ_OW485601.1"/>
</dbReference>
<dbReference type="Gene3D" id="3.30.365.10">
    <property type="entry name" value="Aldehyde oxidase/xanthine dehydrogenase, molybdopterin binding domain"/>
    <property type="match status" value="4"/>
</dbReference>
<dbReference type="InterPro" id="IPR016208">
    <property type="entry name" value="Ald_Oxase/xanthine_DH-like"/>
</dbReference>
<accession>A0A5M6INY1</accession>
<proteinExistence type="predicted"/>
<dbReference type="InterPro" id="IPR046867">
    <property type="entry name" value="AldOxase/xan_DH_MoCoBD2"/>
</dbReference>
<dbReference type="EMBL" id="VWPK01000057">
    <property type="protein sequence ID" value="KAA5609175.1"/>
    <property type="molecule type" value="Genomic_DNA"/>
</dbReference>
<dbReference type="InterPro" id="IPR008274">
    <property type="entry name" value="AldOxase/xan_DH_MoCoBD1"/>
</dbReference>
<name>A0A5M6INY1_9PROT</name>
<reference evidence="4 5" key="1">
    <citation type="submission" date="2019-09" db="EMBL/GenBank/DDBJ databases">
        <title>Genome sequence of Rhodovastum atsumiense, a diverse member of the Acetobacteraceae family of non-sulfur purple photosynthetic bacteria.</title>
        <authorList>
            <person name="Meyer T."/>
            <person name="Kyndt J."/>
        </authorList>
    </citation>
    <scope>NUCLEOTIDE SEQUENCE [LARGE SCALE GENOMIC DNA]</scope>
    <source>
        <strain evidence="4 5">DSM 21279</strain>
    </source>
</reference>
<evidence type="ECO:0000313" key="5">
    <source>
        <dbReference type="Proteomes" id="UP000325255"/>
    </source>
</evidence>
<keyword evidence="2" id="KW-0560">Oxidoreductase</keyword>
<dbReference type="GO" id="GO:0005506">
    <property type="term" value="F:iron ion binding"/>
    <property type="evidence" value="ECO:0007669"/>
    <property type="project" value="InterPro"/>
</dbReference>
<dbReference type="Gene3D" id="3.90.1170.50">
    <property type="entry name" value="Aldehyde oxidase/xanthine dehydrogenase, a/b hammerhead"/>
    <property type="match status" value="1"/>
</dbReference>
<evidence type="ECO:0000256" key="1">
    <source>
        <dbReference type="ARBA" id="ARBA00022505"/>
    </source>
</evidence>
<dbReference type="Pfam" id="PF01315">
    <property type="entry name" value="Ald_Xan_dh_C"/>
    <property type="match status" value="1"/>
</dbReference>
<keyword evidence="5" id="KW-1185">Reference proteome</keyword>
<gene>
    <name evidence="4" type="ORF">F1189_25420</name>
</gene>
<dbReference type="Pfam" id="PF20256">
    <property type="entry name" value="MoCoBD_2"/>
    <property type="match status" value="1"/>
</dbReference>
<dbReference type="OrthoDB" id="8428274at2"/>
<evidence type="ECO:0000313" key="4">
    <source>
        <dbReference type="EMBL" id="KAA5609175.1"/>
    </source>
</evidence>